<organism evidence="1 2">
    <name type="scientific">Ixodes persulcatus</name>
    <name type="common">Taiga tick</name>
    <dbReference type="NCBI Taxonomy" id="34615"/>
    <lineage>
        <taxon>Eukaryota</taxon>
        <taxon>Metazoa</taxon>
        <taxon>Ecdysozoa</taxon>
        <taxon>Arthropoda</taxon>
        <taxon>Chelicerata</taxon>
        <taxon>Arachnida</taxon>
        <taxon>Acari</taxon>
        <taxon>Parasitiformes</taxon>
        <taxon>Ixodida</taxon>
        <taxon>Ixodoidea</taxon>
        <taxon>Ixodidae</taxon>
        <taxon>Ixodinae</taxon>
        <taxon>Ixodes</taxon>
    </lineage>
</organism>
<proteinExistence type="predicted"/>
<gene>
    <name evidence="1" type="ORF">HPB47_020857</name>
</gene>
<reference evidence="1 2" key="1">
    <citation type="journal article" date="2020" name="Cell">
        <title>Large-Scale Comparative Analyses of Tick Genomes Elucidate Their Genetic Diversity and Vector Capacities.</title>
        <authorList>
            <consortium name="Tick Genome and Microbiome Consortium (TIGMIC)"/>
            <person name="Jia N."/>
            <person name="Wang J."/>
            <person name="Shi W."/>
            <person name="Du L."/>
            <person name="Sun Y."/>
            <person name="Zhan W."/>
            <person name="Jiang J.F."/>
            <person name="Wang Q."/>
            <person name="Zhang B."/>
            <person name="Ji P."/>
            <person name="Bell-Sakyi L."/>
            <person name="Cui X.M."/>
            <person name="Yuan T.T."/>
            <person name="Jiang B.G."/>
            <person name="Yang W.F."/>
            <person name="Lam T.T."/>
            <person name="Chang Q.C."/>
            <person name="Ding S.J."/>
            <person name="Wang X.J."/>
            <person name="Zhu J.G."/>
            <person name="Ruan X.D."/>
            <person name="Zhao L."/>
            <person name="Wei J.T."/>
            <person name="Ye R.Z."/>
            <person name="Que T.C."/>
            <person name="Du C.H."/>
            <person name="Zhou Y.H."/>
            <person name="Cheng J.X."/>
            <person name="Dai P.F."/>
            <person name="Guo W.B."/>
            <person name="Han X.H."/>
            <person name="Huang E.J."/>
            <person name="Li L.F."/>
            <person name="Wei W."/>
            <person name="Gao Y.C."/>
            <person name="Liu J.Z."/>
            <person name="Shao H.Z."/>
            <person name="Wang X."/>
            <person name="Wang C.C."/>
            <person name="Yang T.C."/>
            <person name="Huo Q.B."/>
            <person name="Li W."/>
            <person name="Chen H.Y."/>
            <person name="Chen S.E."/>
            <person name="Zhou L.G."/>
            <person name="Ni X.B."/>
            <person name="Tian J.H."/>
            <person name="Sheng Y."/>
            <person name="Liu T."/>
            <person name="Pan Y.S."/>
            <person name="Xia L.Y."/>
            <person name="Li J."/>
            <person name="Zhao F."/>
            <person name="Cao W.C."/>
        </authorList>
    </citation>
    <scope>NUCLEOTIDE SEQUENCE [LARGE SCALE GENOMIC DNA]</scope>
    <source>
        <strain evidence="1">Iper-2018</strain>
    </source>
</reference>
<name>A0AC60QEA8_IXOPE</name>
<protein>
    <submittedName>
        <fullName evidence="1">Uncharacterized protein</fullName>
    </submittedName>
</protein>
<keyword evidence="2" id="KW-1185">Reference proteome</keyword>
<evidence type="ECO:0000313" key="2">
    <source>
        <dbReference type="Proteomes" id="UP000805193"/>
    </source>
</evidence>
<comment type="caution">
    <text evidence="1">The sequence shown here is derived from an EMBL/GenBank/DDBJ whole genome shotgun (WGS) entry which is preliminary data.</text>
</comment>
<dbReference type="Proteomes" id="UP000805193">
    <property type="component" value="Unassembled WGS sequence"/>
</dbReference>
<accession>A0AC60QEA8</accession>
<evidence type="ECO:0000313" key="1">
    <source>
        <dbReference type="EMBL" id="KAG0432419.1"/>
    </source>
</evidence>
<sequence length="361" mass="39442">MADLADRYLEAQGTQSLGIKAEEKKQAPQPPRSIDKKDAGARPPLQCFLCDRVGHRAADCRERATTKASCWRCGQTEHFTNACQQGAKGRPQASCCVAAEQNQKEEPVVENGYVHLKNGDRIPVVNTTIAAEARNLMSGVPVRAGRVGKRTVTVLRDTGCSTVVVRRNLIPEEDLTGTAKAVYLVDGTDRMLPEARLWMQTPFFTGQLTAHCMESPLYDIILGNIPGARAEGEPNPEWEVDASAEEPGEDTERTGGPTLSAAVQTRLQKNTVDKKATGPTPLRVPDIEEGAFTPEALKEGAKETSTCVFLPVGLVVTLRCEFVRGAVFVQIISPIARTVFIFIVREPRSTFGSVWTWTPLR</sequence>
<dbReference type="EMBL" id="JABSTQ010009155">
    <property type="protein sequence ID" value="KAG0432419.1"/>
    <property type="molecule type" value="Genomic_DNA"/>
</dbReference>